<name>A0ABM3G484_NEOLC</name>
<evidence type="ECO:0000313" key="4">
    <source>
        <dbReference type="RefSeq" id="XP_046595073.1"/>
    </source>
</evidence>
<dbReference type="InterPro" id="IPR005511">
    <property type="entry name" value="SMP-30"/>
</dbReference>
<proteinExistence type="inferred from homology"/>
<comment type="similarity">
    <text evidence="1">Belongs to the SMP-30/CGR1 family.</text>
</comment>
<dbReference type="RefSeq" id="XP_046595073.1">
    <property type="nucleotide sequence ID" value="XM_046739117.1"/>
</dbReference>
<dbReference type="Proteomes" id="UP000829291">
    <property type="component" value="Chromosome 4"/>
</dbReference>
<reference evidence="4" key="1">
    <citation type="submission" date="2025-08" db="UniProtKB">
        <authorList>
            <consortium name="RefSeq"/>
        </authorList>
    </citation>
    <scope>IDENTIFICATION</scope>
    <source>
        <tissue evidence="4">Thorax and Abdomen</tissue>
    </source>
</reference>
<dbReference type="Pfam" id="PF08450">
    <property type="entry name" value="SGL"/>
    <property type="match status" value="1"/>
</dbReference>
<gene>
    <name evidence="4" type="primary">LOC107218710</name>
</gene>
<organism evidence="3 4">
    <name type="scientific">Neodiprion lecontei</name>
    <name type="common">Redheaded pine sawfly</name>
    <dbReference type="NCBI Taxonomy" id="441921"/>
    <lineage>
        <taxon>Eukaryota</taxon>
        <taxon>Metazoa</taxon>
        <taxon>Ecdysozoa</taxon>
        <taxon>Arthropoda</taxon>
        <taxon>Hexapoda</taxon>
        <taxon>Insecta</taxon>
        <taxon>Pterygota</taxon>
        <taxon>Neoptera</taxon>
        <taxon>Endopterygota</taxon>
        <taxon>Hymenoptera</taxon>
        <taxon>Tenthredinoidea</taxon>
        <taxon>Diprionidae</taxon>
        <taxon>Diprioninae</taxon>
        <taxon>Neodiprion</taxon>
    </lineage>
</organism>
<accession>A0ABM3G484</accession>
<dbReference type="Gene3D" id="2.120.10.30">
    <property type="entry name" value="TolB, C-terminal domain"/>
    <property type="match status" value="1"/>
</dbReference>
<sequence length="292" mass="31761">MVIPDGGAVTFIIPIAGTTDEFLISTELDIRHVIWDGQQDSTPESSIIYSAVQDSDGSRFNDAKVDRSGTLWAGTMGPEVTADVITERTGKLYRVTPYSSITTQLEDLLISNGLAWSADGTIMYYTDTGDNTIDSFDFNATADNPLSNRQHLFNFTEQAINGTSDGFTIDTDGNLWLACYGGYQVIVVNPTNGSLLMSIPLNSSKVTSLAWGGQELDELYVTTAKKGLSDDELTNYPESGATYRITGLGSRGYAGDNYVMYTTTTTSDSNSLHFTKISTFIYAFIMLILTCS</sequence>
<feature type="domain" description="SMP-30/Gluconolactonase/LRE-like region" evidence="2">
    <location>
        <begin position="8"/>
        <end position="224"/>
    </location>
</feature>
<dbReference type="PANTHER" id="PTHR10907:SF66">
    <property type="entry name" value="MIP34848P1-RELATED"/>
    <property type="match status" value="1"/>
</dbReference>
<evidence type="ECO:0000313" key="3">
    <source>
        <dbReference type="Proteomes" id="UP000829291"/>
    </source>
</evidence>
<dbReference type="PRINTS" id="PR01790">
    <property type="entry name" value="SMP30FAMILY"/>
</dbReference>
<keyword evidence="3" id="KW-1185">Reference proteome</keyword>
<dbReference type="SUPFAM" id="SSF63829">
    <property type="entry name" value="Calcium-dependent phosphotriesterase"/>
    <property type="match status" value="1"/>
</dbReference>
<dbReference type="PANTHER" id="PTHR10907">
    <property type="entry name" value="REGUCALCIN"/>
    <property type="match status" value="1"/>
</dbReference>
<dbReference type="GeneID" id="107218710"/>
<protein>
    <submittedName>
        <fullName evidence="4">Regucalcin isoform X2</fullName>
    </submittedName>
</protein>
<evidence type="ECO:0000256" key="1">
    <source>
        <dbReference type="ARBA" id="ARBA00008853"/>
    </source>
</evidence>
<evidence type="ECO:0000259" key="2">
    <source>
        <dbReference type="Pfam" id="PF08450"/>
    </source>
</evidence>
<dbReference type="InterPro" id="IPR013658">
    <property type="entry name" value="SGL"/>
</dbReference>
<dbReference type="InterPro" id="IPR011042">
    <property type="entry name" value="6-blade_b-propeller_TolB-like"/>
</dbReference>